<feature type="domain" description="Bacterial type II secretion system protein E" evidence="2">
    <location>
        <begin position="201"/>
        <end position="215"/>
    </location>
</feature>
<dbReference type="KEGG" id="bsed:DN745_17255"/>
<gene>
    <name evidence="3" type="ORF">DN745_17255</name>
</gene>
<dbReference type="PANTHER" id="PTHR30486:SF6">
    <property type="entry name" value="TYPE IV PILUS RETRACTATION ATPASE PILT"/>
    <property type="match status" value="1"/>
</dbReference>
<dbReference type="Gene3D" id="3.30.450.90">
    <property type="match status" value="1"/>
</dbReference>
<name>A0A2Z4FR66_9DELT</name>
<dbReference type="CDD" id="cd01131">
    <property type="entry name" value="PilT"/>
    <property type="match status" value="1"/>
</dbReference>
<accession>A0A2Z4FR66</accession>
<dbReference type="PROSITE" id="PS00662">
    <property type="entry name" value="T2SP_E"/>
    <property type="match status" value="1"/>
</dbReference>
<dbReference type="InterPro" id="IPR006321">
    <property type="entry name" value="PilT/PilU"/>
</dbReference>
<protein>
    <submittedName>
        <fullName evidence="3">Type IV pili twitching motility protein PilT</fullName>
    </submittedName>
</protein>
<sequence>MQEPGTEAPIDKYLRVMHEQDCSDLHMTSGNPPMYRKDGEMALIGEMKSLSPSAVEELLLPIMPDRNHEEFIELRDTDFAYEIEGIGRFRCNVFMDRLGPGAVFRIIPEDILTAETLGLSQHILDLCALNKGLVLVTGPTGSGKSTTLAAMIDYINRTRKSHIITVEDPIEFVHPNKKCLINQREVGVHTMSFKNAIRAALREDPDIILVGELRDLETIHMAIETAETGHLVFGTLHTNTAPSTVDRLIDQFPTDRQSQVRTMLSESLRAVIAQTLCKKIGGGRVAALEVLIGNRAVANLIRNAKTHQLPSIMETAKGEGMVALNDSLFALVEQGLVSAEEAHYNAIEKGTLARRLKAAGHAIEASE</sequence>
<dbReference type="OrthoDB" id="9805147at2"/>
<keyword evidence="4" id="KW-1185">Reference proteome</keyword>
<dbReference type="GO" id="GO:0016887">
    <property type="term" value="F:ATP hydrolysis activity"/>
    <property type="evidence" value="ECO:0007669"/>
    <property type="project" value="InterPro"/>
</dbReference>
<proteinExistence type="inferred from homology"/>
<dbReference type="GO" id="GO:0005524">
    <property type="term" value="F:ATP binding"/>
    <property type="evidence" value="ECO:0007669"/>
    <property type="project" value="InterPro"/>
</dbReference>
<organism evidence="3 4">
    <name type="scientific">Bradymonas sediminis</name>
    <dbReference type="NCBI Taxonomy" id="1548548"/>
    <lineage>
        <taxon>Bacteria</taxon>
        <taxon>Deltaproteobacteria</taxon>
        <taxon>Bradymonadales</taxon>
        <taxon>Bradymonadaceae</taxon>
        <taxon>Bradymonas</taxon>
    </lineage>
</organism>
<dbReference type="AlphaFoldDB" id="A0A2Z4FR66"/>
<dbReference type="InterPro" id="IPR003593">
    <property type="entry name" value="AAA+_ATPase"/>
</dbReference>
<evidence type="ECO:0000259" key="2">
    <source>
        <dbReference type="PROSITE" id="PS00662"/>
    </source>
</evidence>
<evidence type="ECO:0000256" key="1">
    <source>
        <dbReference type="ARBA" id="ARBA00006611"/>
    </source>
</evidence>
<evidence type="ECO:0000313" key="3">
    <source>
        <dbReference type="EMBL" id="AWV91477.1"/>
    </source>
</evidence>
<dbReference type="Gene3D" id="3.40.50.300">
    <property type="entry name" value="P-loop containing nucleotide triphosphate hydrolases"/>
    <property type="match status" value="1"/>
</dbReference>
<dbReference type="Proteomes" id="UP000249799">
    <property type="component" value="Chromosome"/>
</dbReference>
<evidence type="ECO:0000313" key="4">
    <source>
        <dbReference type="Proteomes" id="UP000249799"/>
    </source>
</evidence>
<dbReference type="SMART" id="SM00382">
    <property type="entry name" value="AAA"/>
    <property type="match status" value="1"/>
</dbReference>
<dbReference type="EMBL" id="CP030032">
    <property type="protein sequence ID" value="AWV91477.1"/>
    <property type="molecule type" value="Genomic_DNA"/>
</dbReference>
<dbReference type="NCBIfam" id="TIGR01420">
    <property type="entry name" value="pilT_fam"/>
    <property type="match status" value="1"/>
</dbReference>
<dbReference type="InterPro" id="IPR001482">
    <property type="entry name" value="T2SS/T4SS_dom"/>
</dbReference>
<comment type="similarity">
    <text evidence="1">Belongs to the GSP E family.</text>
</comment>
<dbReference type="PANTHER" id="PTHR30486">
    <property type="entry name" value="TWITCHING MOTILITY PROTEIN PILT"/>
    <property type="match status" value="1"/>
</dbReference>
<dbReference type="InterPro" id="IPR050921">
    <property type="entry name" value="T4SS_GSP_E_ATPase"/>
</dbReference>
<dbReference type="Pfam" id="PF00437">
    <property type="entry name" value="T2SSE"/>
    <property type="match status" value="1"/>
</dbReference>
<dbReference type="SUPFAM" id="SSF52540">
    <property type="entry name" value="P-loop containing nucleoside triphosphate hydrolases"/>
    <property type="match status" value="1"/>
</dbReference>
<dbReference type="InterPro" id="IPR027417">
    <property type="entry name" value="P-loop_NTPase"/>
</dbReference>
<reference evidence="3 4" key="1">
    <citation type="submission" date="2018-06" db="EMBL/GenBank/DDBJ databases">
        <title>Lujinxingia sediminis gen. nov. sp. nov., a new facultative anaerobic member of the class Deltaproteobacteria, and proposal of Lujinxingaceae fam. nov.</title>
        <authorList>
            <person name="Guo L.-Y."/>
            <person name="Li C.-M."/>
            <person name="Wang S."/>
            <person name="Du Z.-J."/>
        </authorList>
    </citation>
    <scope>NUCLEOTIDE SEQUENCE [LARGE SCALE GENOMIC DNA]</scope>
    <source>
        <strain evidence="3 4">FA350</strain>
    </source>
</reference>